<keyword evidence="4" id="KW-1185">Reference proteome</keyword>
<dbReference type="InterPro" id="IPR001296">
    <property type="entry name" value="Glyco_trans_1"/>
</dbReference>
<evidence type="ECO:0000313" key="3">
    <source>
        <dbReference type="EMBL" id="CEF98159.1"/>
    </source>
</evidence>
<organism evidence="3 4">
    <name type="scientific">Ostreococcus tauri</name>
    <name type="common">Marine green alga</name>
    <dbReference type="NCBI Taxonomy" id="70448"/>
    <lineage>
        <taxon>Eukaryota</taxon>
        <taxon>Viridiplantae</taxon>
        <taxon>Chlorophyta</taxon>
        <taxon>Mamiellophyceae</taxon>
        <taxon>Mamiellales</taxon>
        <taxon>Bathycoccaceae</taxon>
        <taxon>Ostreococcus</taxon>
    </lineage>
</organism>
<reference evidence="4" key="1">
    <citation type="journal article" date="2006" name="Proc. Natl. Acad. Sci. U.S.A.">
        <title>Genome analysis of the smallest free-living eukaryote Ostreococcus tauri unveils many unique features.</title>
        <authorList>
            <person name="Derelle E."/>
            <person name="Ferraz C."/>
            <person name="Rombauts S."/>
            <person name="Rouze P."/>
            <person name="Worden A.Z."/>
            <person name="Robbens S."/>
            <person name="Partensky F."/>
            <person name="Degroeve S."/>
            <person name="Echeynie S."/>
            <person name="Cooke R."/>
            <person name="Saeys Y."/>
            <person name="Wuyts J."/>
            <person name="Jabbari K."/>
            <person name="Bowler C."/>
            <person name="Panaud O."/>
            <person name="Piegu B."/>
            <person name="Ball S.G."/>
            <person name="Ral J.-P."/>
            <person name="Bouget F.-Y."/>
            <person name="Piganeau G."/>
            <person name="De Baets B."/>
            <person name="Picard A."/>
            <person name="Delseny M."/>
            <person name="Demaille J."/>
            <person name="Van de Peer Y."/>
            <person name="Moreau H."/>
        </authorList>
    </citation>
    <scope>NUCLEOTIDE SEQUENCE [LARGE SCALE GENOMIC DNA]</scope>
    <source>
        <strain evidence="4">OTTH 0595 / CCAP 157/2 / RCC745</strain>
    </source>
</reference>
<evidence type="ECO:0000313" key="4">
    <source>
        <dbReference type="Proteomes" id="UP000009170"/>
    </source>
</evidence>
<dbReference type="InParanoid" id="A0A090M7R2"/>
<dbReference type="KEGG" id="ota:OT_ostta05g04680"/>
<sequence>MARGRGSDVARVVRVVLCVALFACAGVAHGFKFTSAFKEKIAPKGKDVPRSVCFVAATIPWGFGAYQAQTSGVARAFADRGHRTFWLPRVPDVRLPEGTYTLEEALRAFKPGVRRPNPNEREESKHLTFLGVPNVEKVMSPGINALGLTMQELNRLATLNRIDAFVLLMDVGNMYLDANEFKVPTVMWMPYHHEVPDSSSPILSMYSAVAALSDTTGRAIELVQPLTRTIPHFIDRAALNARANAFDANAKREKGVSDDADEATIRTAIRRRLFDSVALDKSYKRNLDEIDNDTFLVLMQGGNYEDQDRKGWVASIHAFAQFQRENPDLKTHLWIHAVDSAMTQNDMNDGSKPPVAVVRTGVALRLVLQHAGIPDNMYTLDENRHDVSRTTALKRHADVCLHTSKAEGFGMVVLECQALGTPVITTNFTAMRDYTKYGIAVEPAAFESIQGSYWAAPSVPGAAHALTVISTGAAELPPLESVFAWIDDVFALDTITEQFRQLLTEAKVAHSQRKPWALEDTFAERPFFTVTTDEYPRLVDWSTPWTMYHHPDVEVNYQFIQYMMIQQTKDQYYGIVVAPTSANGRLLPMDVGDGVHNINPHYVVLMPTWIMKQLQTQASYVWGTAFRAMGSVSSQKYMLMLPEGYAKMKVDAQATNARNDEL</sequence>
<keyword evidence="1" id="KW-0328">Glycosyltransferase</keyword>
<dbReference type="EMBL" id="CAID01000005">
    <property type="protein sequence ID" value="CEF98159.1"/>
    <property type="molecule type" value="Genomic_DNA"/>
</dbReference>
<keyword evidence="3" id="KW-0808">Transferase</keyword>
<evidence type="ECO:0000256" key="1">
    <source>
        <dbReference type="ARBA" id="ARBA00022676"/>
    </source>
</evidence>
<name>A0A090M7R2_OSTTA</name>
<reference evidence="3 4" key="2">
    <citation type="journal article" date="2014" name="BMC Genomics">
        <title>An improved genome of the model marine alga Ostreococcus tauri unfolds by assessing Illumina de novo assemblies.</title>
        <authorList>
            <person name="Blanc-Mathieu R."/>
            <person name="Verhelst B."/>
            <person name="Derelle E."/>
            <person name="Rombauts S."/>
            <person name="Bouget F.Y."/>
            <person name="Carre I."/>
            <person name="Chateau A."/>
            <person name="Eyre-Walker A."/>
            <person name="Grimsley N."/>
            <person name="Moreau H."/>
            <person name="Piegu B."/>
            <person name="Rivals E."/>
            <person name="Schackwitz W."/>
            <person name="Van de Peer Y."/>
            <person name="Piganeau G."/>
        </authorList>
    </citation>
    <scope>NUCLEOTIDE SEQUENCE [LARGE SCALE GENOMIC DNA]</scope>
    <source>
        <strain evidence="4">OTTH 0595 / CCAP 157/2 / RCC745</strain>
    </source>
</reference>
<evidence type="ECO:0000259" key="2">
    <source>
        <dbReference type="Pfam" id="PF00534"/>
    </source>
</evidence>
<dbReference type="SUPFAM" id="SSF53756">
    <property type="entry name" value="UDP-Glycosyltransferase/glycogen phosphorylase"/>
    <property type="match status" value="1"/>
</dbReference>
<dbReference type="RefSeq" id="XP_003079583.2">
    <property type="nucleotide sequence ID" value="XM_003079535.2"/>
</dbReference>
<proteinExistence type="predicted"/>
<dbReference type="GeneID" id="9834382"/>
<dbReference type="PANTHER" id="PTHR12526">
    <property type="entry name" value="GLYCOSYLTRANSFERASE"/>
    <property type="match status" value="1"/>
</dbReference>
<feature type="domain" description="Glycosyl transferase family 1" evidence="2">
    <location>
        <begin position="390"/>
        <end position="436"/>
    </location>
</feature>
<dbReference type="AlphaFoldDB" id="A0A090M7R2"/>
<dbReference type="Gene3D" id="3.40.50.2000">
    <property type="entry name" value="Glycogen Phosphorylase B"/>
    <property type="match status" value="1"/>
</dbReference>
<dbReference type="OrthoDB" id="512920at2759"/>
<comment type="caution">
    <text evidence="3">The sequence shown here is derived from an EMBL/GenBank/DDBJ whole genome shotgun (WGS) entry which is preliminary data.</text>
</comment>
<dbReference type="Proteomes" id="UP000009170">
    <property type="component" value="Unassembled WGS sequence"/>
</dbReference>
<dbReference type="Pfam" id="PF00534">
    <property type="entry name" value="Glycos_transf_1"/>
    <property type="match status" value="1"/>
</dbReference>
<dbReference type="GO" id="GO:0016757">
    <property type="term" value="F:glycosyltransferase activity"/>
    <property type="evidence" value="ECO:0007669"/>
    <property type="project" value="UniProtKB-KW"/>
</dbReference>
<gene>
    <name evidence="3" type="ORF">OT_ostta05g04680</name>
</gene>
<accession>A0A090M7R2</accession>
<protein>
    <submittedName>
        <fullName evidence="3">Glycosyl transferase, family 1</fullName>
    </submittedName>
</protein>